<evidence type="ECO:0000259" key="6">
    <source>
        <dbReference type="Pfam" id="PF25598"/>
    </source>
</evidence>
<sequence>MEVKRRTTRTLVAKLSSVSEQTRAEALCELRLLTKHDADSRSLLAETGAIPYLAEILYSSSHDSQENATATLLNLSISSREALMSTRGLLDALSHALRHHSSTTSPLAVQSSAATLHSLLIDESYRPIIGSKRDIIYSLIEITKCPNSPPRSIKDSLKALFGISLYPLNRNTMIELGAVAPLFSLVVKDGRVGIVEDATAVIAQVAGCEESEEAFMRVSGIGVLVDLLDMGTGSSERVKENAVAALLNLVRTGSERVAREVRDMGAGVVDGIADVAENGSAKGKSKALALLKVVVDDKDSRGYISYIRPKRYDGVEMTQPTLMSPIPPTGNPYRDMVMDAGGFEYDWDANPTDEGFQMANANAKKFYDLLNDANEPLWHGCKKSQGSDDASRSTSGVGRSTSTLMGCHSDAGSAFPVVPMIALDPPLTAGLSTVVPSTPTSVAPSSSRPPRGGMGTKLFDHVSDKNAMETDSSTPALCSDKEKFRSQNLKTKMEKRKKRKREEWEIADSIRWLAEVLLRSEQTRMETMKEIEKMRAEAEAKRGEMDLKRIEIIAKTQLEIAKLFAGANKGVDPSLRIGRS</sequence>
<dbReference type="Pfam" id="PF25598">
    <property type="entry name" value="ARM_PUB"/>
    <property type="match status" value="1"/>
</dbReference>
<evidence type="ECO:0000256" key="1">
    <source>
        <dbReference type="ARBA" id="ARBA00022737"/>
    </source>
</evidence>
<dbReference type="FunFam" id="1.25.10.10:FF:000561">
    <property type="entry name" value="ARM repeat superfamily protein"/>
    <property type="match status" value="1"/>
</dbReference>
<dbReference type="InParanoid" id="A0A1Q3BND6"/>
<dbReference type="PANTHER" id="PTHR23315:SF238">
    <property type="entry name" value="ARM REPEAT SUPERFAMILY PROTEIN"/>
    <property type="match status" value="1"/>
</dbReference>
<evidence type="ECO:0000313" key="7">
    <source>
        <dbReference type="EMBL" id="GAV69409.1"/>
    </source>
</evidence>
<accession>A0A1Q3BND6</accession>
<dbReference type="InterPro" id="IPR016024">
    <property type="entry name" value="ARM-type_fold"/>
</dbReference>
<dbReference type="PANTHER" id="PTHR23315">
    <property type="entry name" value="U BOX DOMAIN-CONTAINING"/>
    <property type="match status" value="1"/>
</dbReference>
<dbReference type="InterPro" id="IPR000225">
    <property type="entry name" value="Armadillo"/>
</dbReference>
<feature type="non-terminal residue" evidence="7">
    <location>
        <position position="580"/>
    </location>
</feature>
<proteinExistence type="predicted"/>
<dbReference type="FunCoup" id="A0A1Q3BND6">
    <property type="interactions" value="575"/>
</dbReference>
<dbReference type="EMBL" id="BDDD01000719">
    <property type="protein sequence ID" value="GAV69409.1"/>
    <property type="molecule type" value="Genomic_DNA"/>
</dbReference>
<feature type="region of interest" description="Disordered" evidence="5">
    <location>
        <begin position="380"/>
        <end position="404"/>
    </location>
</feature>
<feature type="repeat" description="ARM" evidence="3">
    <location>
        <begin position="48"/>
        <end position="76"/>
    </location>
</feature>
<dbReference type="OrthoDB" id="7537227at2759"/>
<name>A0A1Q3BND6_CEPFO</name>
<organism evidence="7 8">
    <name type="scientific">Cephalotus follicularis</name>
    <name type="common">Albany pitcher plant</name>
    <dbReference type="NCBI Taxonomy" id="3775"/>
    <lineage>
        <taxon>Eukaryota</taxon>
        <taxon>Viridiplantae</taxon>
        <taxon>Streptophyta</taxon>
        <taxon>Embryophyta</taxon>
        <taxon>Tracheophyta</taxon>
        <taxon>Spermatophyta</taxon>
        <taxon>Magnoliopsida</taxon>
        <taxon>eudicotyledons</taxon>
        <taxon>Gunneridae</taxon>
        <taxon>Pentapetalae</taxon>
        <taxon>rosids</taxon>
        <taxon>fabids</taxon>
        <taxon>Oxalidales</taxon>
        <taxon>Cephalotaceae</taxon>
        <taxon>Cephalotus</taxon>
    </lineage>
</organism>
<evidence type="ECO:0000313" key="8">
    <source>
        <dbReference type="Proteomes" id="UP000187406"/>
    </source>
</evidence>
<keyword evidence="8" id="KW-1185">Reference proteome</keyword>
<comment type="caution">
    <text evidence="7">The sequence shown here is derived from an EMBL/GenBank/DDBJ whole genome shotgun (WGS) entry which is preliminary data.</text>
</comment>
<gene>
    <name evidence="7" type="ORF">CFOL_v3_12910</name>
</gene>
<feature type="coiled-coil region" evidence="4">
    <location>
        <begin position="517"/>
        <end position="551"/>
    </location>
</feature>
<dbReference type="PROSITE" id="PS50176">
    <property type="entry name" value="ARM_REPEAT"/>
    <property type="match status" value="1"/>
</dbReference>
<feature type="domain" description="U-box" evidence="6">
    <location>
        <begin position="12"/>
        <end position="298"/>
    </location>
</feature>
<dbReference type="Proteomes" id="UP000187406">
    <property type="component" value="Unassembled WGS sequence"/>
</dbReference>
<evidence type="ECO:0000256" key="4">
    <source>
        <dbReference type="SAM" id="Coils"/>
    </source>
</evidence>
<dbReference type="InterPro" id="IPR011989">
    <property type="entry name" value="ARM-like"/>
</dbReference>
<keyword evidence="4" id="KW-0175">Coiled coil</keyword>
<dbReference type="SUPFAM" id="SSF48371">
    <property type="entry name" value="ARM repeat"/>
    <property type="match status" value="1"/>
</dbReference>
<dbReference type="InterPro" id="IPR058678">
    <property type="entry name" value="ARM_PUB"/>
</dbReference>
<protein>
    <submittedName>
        <fullName evidence="7">Arm domain-containing protein</fullName>
    </submittedName>
</protein>
<feature type="compositionally biased region" description="Low complexity" evidence="5">
    <location>
        <begin position="392"/>
        <end position="403"/>
    </location>
</feature>
<dbReference type="Gene3D" id="1.25.10.10">
    <property type="entry name" value="Leucine-rich Repeat Variant"/>
    <property type="match status" value="1"/>
</dbReference>
<evidence type="ECO:0000256" key="2">
    <source>
        <dbReference type="ARBA" id="ARBA00022786"/>
    </source>
</evidence>
<dbReference type="SMART" id="SM00185">
    <property type="entry name" value="ARM"/>
    <property type="match status" value="3"/>
</dbReference>
<evidence type="ECO:0000256" key="3">
    <source>
        <dbReference type="PROSITE-ProRule" id="PRU00259"/>
    </source>
</evidence>
<dbReference type="AlphaFoldDB" id="A0A1Q3BND6"/>
<keyword evidence="2" id="KW-0833">Ubl conjugation pathway</keyword>
<evidence type="ECO:0000256" key="5">
    <source>
        <dbReference type="SAM" id="MobiDB-lite"/>
    </source>
</evidence>
<keyword evidence="1" id="KW-0677">Repeat</keyword>
<reference evidence="8" key="1">
    <citation type="submission" date="2016-04" db="EMBL/GenBank/DDBJ databases">
        <title>Cephalotus genome sequencing.</title>
        <authorList>
            <person name="Fukushima K."/>
            <person name="Hasebe M."/>
            <person name="Fang X."/>
        </authorList>
    </citation>
    <scope>NUCLEOTIDE SEQUENCE [LARGE SCALE GENOMIC DNA]</scope>
    <source>
        <strain evidence="8">cv. St1</strain>
    </source>
</reference>